<dbReference type="PROSITE" id="PS51355">
    <property type="entry name" value="GLUTATHIONE_PEROXID_3"/>
    <property type="match status" value="1"/>
</dbReference>
<sequence length="202" mass="22637">MRVQTATCERRAMFVGSDLRCALLKAIRSSDRLLRKLVDFGGFAMTTAYDFTVTDIDGNSVDLADYRGRPLLIVNTASKCGFTPQYRGLEELSKFYADSGLVVLGFPCDQFAHQEPGDEAEIKNFCSLTYDVSFPMFAKVEVNGSDAHPLFAWLREQKSGVLGNRIKWNFTKFLVNRDGQVVDRFAPTVKPEKLTGDIDKVI</sequence>
<comment type="caution">
    <text evidence="6">The sequence shown here is derived from an EMBL/GenBank/DDBJ whole genome shotgun (WGS) entry which is preliminary data.</text>
</comment>
<evidence type="ECO:0000259" key="5">
    <source>
        <dbReference type="PROSITE" id="PS51352"/>
    </source>
</evidence>
<dbReference type="FunFam" id="3.40.30.10:FF:000010">
    <property type="entry name" value="Glutathione peroxidase"/>
    <property type="match status" value="1"/>
</dbReference>
<evidence type="ECO:0000256" key="2">
    <source>
        <dbReference type="ARBA" id="ARBA00022559"/>
    </source>
</evidence>
<dbReference type="PANTHER" id="PTHR11592">
    <property type="entry name" value="GLUTATHIONE PEROXIDASE"/>
    <property type="match status" value="1"/>
</dbReference>
<dbReference type="STRING" id="1220583.GOACH_01_00690"/>
<reference evidence="6 7" key="1">
    <citation type="submission" date="2012-12" db="EMBL/GenBank/DDBJ databases">
        <title>Whole genome shotgun sequence of Gordonia aichiensis NBRC 108223.</title>
        <authorList>
            <person name="Isaki-Nakamura S."/>
            <person name="Hosoyama A."/>
            <person name="Tsuchikane K."/>
            <person name="Ando Y."/>
            <person name="Baba S."/>
            <person name="Ohji S."/>
            <person name="Hamada M."/>
            <person name="Tamura T."/>
            <person name="Yamazoe A."/>
            <person name="Yamazaki S."/>
            <person name="Fujita N."/>
        </authorList>
    </citation>
    <scope>NUCLEOTIDE SEQUENCE [LARGE SCALE GENOMIC DNA]</scope>
    <source>
        <strain evidence="6 7">NBRC 108223</strain>
    </source>
</reference>
<evidence type="ECO:0000256" key="4">
    <source>
        <dbReference type="RuleBase" id="RU000499"/>
    </source>
</evidence>
<dbReference type="AlphaFoldDB" id="L7KCZ5"/>
<dbReference type="InterPro" id="IPR000889">
    <property type="entry name" value="Glutathione_peroxidase"/>
</dbReference>
<keyword evidence="7" id="KW-1185">Reference proteome</keyword>
<evidence type="ECO:0000256" key="3">
    <source>
        <dbReference type="ARBA" id="ARBA00023002"/>
    </source>
</evidence>
<gene>
    <name evidence="6" type="primary">gpo</name>
    <name evidence="6" type="ORF">GOACH_01_00690</name>
</gene>
<dbReference type="PRINTS" id="PR01011">
    <property type="entry name" value="GLUTPROXDASE"/>
</dbReference>
<dbReference type="InterPro" id="IPR029759">
    <property type="entry name" value="GPX_AS"/>
</dbReference>
<evidence type="ECO:0000256" key="1">
    <source>
        <dbReference type="ARBA" id="ARBA00006926"/>
    </source>
</evidence>
<dbReference type="GO" id="GO:0034599">
    <property type="term" value="P:cellular response to oxidative stress"/>
    <property type="evidence" value="ECO:0007669"/>
    <property type="project" value="TreeGrafter"/>
</dbReference>
<evidence type="ECO:0000313" key="6">
    <source>
        <dbReference type="EMBL" id="GAC46750.1"/>
    </source>
</evidence>
<proteinExistence type="inferred from homology"/>
<name>L7KCZ5_9ACTN</name>
<accession>L7KCZ5</accession>
<dbReference type="PROSITE" id="PS00460">
    <property type="entry name" value="GLUTATHIONE_PEROXID_1"/>
    <property type="match status" value="1"/>
</dbReference>
<comment type="similarity">
    <text evidence="1 4">Belongs to the glutathione peroxidase family.</text>
</comment>
<dbReference type="EMBL" id="BANR01000001">
    <property type="protein sequence ID" value="GAC46750.1"/>
    <property type="molecule type" value="Genomic_DNA"/>
</dbReference>
<organism evidence="6 7">
    <name type="scientific">Gordonia aichiensis NBRC 108223</name>
    <dbReference type="NCBI Taxonomy" id="1220583"/>
    <lineage>
        <taxon>Bacteria</taxon>
        <taxon>Bacillati</taxon>
        <taxon>Actinomycetota</taxon>
        <taxon>Actinomycetes</taxon>
        <taxon>Mycobacteriales</taxon>
        <taxon>Gordoniaceae</taxon>
        <taxon>Gordonia</taxon>
    </lineage>
</organism>
<feature type="domain" description="Thioredoxin" evidence="5">
    <location>
        <begin position="42"/>
        <end position="202"/>
    </location>
</feature>
<protein>
    <recommendedName>
        <fullName evidence="4">Glutathione peroxidase</fullName>
    </recommendedName>
</protein>
<keyword evidence="2 4" id="KW-0575">Peroxidase</keyword>
<dbReference type="CDD" id="cd00340">
    <property type="entry name" value="GSH_Peroxidase"/>
    <property type="match status" value="1"/>
</dbReference>
<dbReference type="PANTHER" id="PTHR11592:SF78">
    <property type="entry name" value="GLUTATHIONE PEROXIDASE"/>
    <property type="match status" value="1"/>
</dbReference>
<dbReference type="Pfam" id="PF00255">
    <property type="entry name" value="GSHPx"/>
    <property type="match status" value="1"/>
</dbReference>
<dbReference type="eggNOG" id="COG0386">
    <property type="taxonomic scope" value="Bacteria"/>
</dbReference>
<dbReference type="InterPro" id="IPR013766">
    <property type="entry name" value="Thioredoxin_domain"/>
</dbReference>
<dbReference type="Proteomes" id="UP000010988">
    <property type="component" value="Unassembled WGS sequence"/>
</dbReference>
<dbReference type="PROSITE" id="PS51352">
    <property type="entry name" value="THIOREDOXIN_2"/>
    <property type="match status" value="1"/>
</dbReference>
<dbReference type="Gene3D" id="3.40.30.10">
    <property type="entry name" value="Glutaredoxin"/>
    <property type="match status" value="1"/>
</dbReference>
<dbReference type="InterPro" id="IPR036249">
    <property type="entry name" value="Thioredoxin-like_sf"/>
</dbReference>
<dbReference type="SUPFAM" id="SSF52833">
    <property type="entry name" value="Thioredoxin-like"/>
    <property type="match status" value="1"/>
</dbReference>
<keyword evidence="3 4" id="KW-0560">Oxidoreductase</keyword>
<evidence type="ECO:0000313" key="7">
    <source>
        <dbReference type="Proteomes" id="UP000010988"/>
    </source>
</evidence>
<dbReference type="GO" id="GO:0004601">
    <property type="term" value="F:peroxidase activity"/>
    <property type="evidence" value="ECO:0007669"/>
    <property type="project" value="UniProtKB-KW"/>
</dbReference>